<feature type="compositionally biased region" description="Low complexity" evidence="1">
    <location>
        <begin position="95"/>
        <end position="109"/>
    </location>
</feature>
<dbReference type="EMBL" id="JACHJB010000001">
    <property type="protein sequence ID" value="MBB6345648.1"/>
    <property type="molecule type" value="Genomic_DNA"/>
</dbReference>
<feature type="region of interest" description="Disordered" evidence="1">
    <location>
        <begin position="24"/>
        <end position="109"/>
    </location>
</feature>
<dbReference type="AlphaFoldDB" id="A0A7X0EVK8"/>
<evidence type="ECO:0000313" key="4">
    <source>
        <dbReference type="Proteomes" id="UP000583800"/>
    </source>
</evidence>
<dbReference type="Proteomes" id="UP000583800">
    <property type="component" value="Unassembled WGS sequence"/>
</dbReference>
<keyword evidence="2" id="KW-0732">Signal</keyword>
<dbReference type="RefSeq" id="WP_185083559.1">
    <property type="nucleotide sequence ID" value="NZ_JACHJB010000001.1"/>
</dbReference>
<feature type="chain" id="PRO_5039254677" evidence="2">
    <location>
        <begin position="20"/>
        <end position="109"/>
    </location>
</feature>
<accession>A0A7X0EVK8</accession>
<evidence type="ECO:0000256" key="1">
    <source>
        <dbReference type="SAM" id="MobiDB-lite"/>
    </source>
</evidence>
<organism evidence="3 4">
    <name type="scientific">Nonomuraea muscovyensis</name>
    <dbReference type="NCBI Taxonomy" id="1124761"/>
    <lineage>
        <taxon>Bacteria</taxon>
        <taxon>Bacillati</taxon>
        <taxon>Actinomycetota</taxon>
        <taxon>Actinomycetes</taxon>
        <taxon>Streptosporangiales</taxon>
        <taxon>Streptosporangiaceae</taxon>
        <taxon>Nonomuraea</taxon>
    </lineage>
</organism>
<evidence type="ECO:0000256" key="2">
    <source>
        <dbReference type="SAM" id="SignalP"/>
    </source>
</evidence>
<keyword evidence="4" id="KW-1185">Reference proteome</keyword>
<protein>
    <submittedName>
        <fullName evidence="3">Uncharacterized protein</fullName>
    </submittedName>
</protein>
<name>A0A7X0EVK8_9ACTN</name>
<comment type="caution">
    <text evidence="3">The sequence shown here is derived from an EMBL/GenBank/DDBJ whole genome shotgun (WGS) entry which is preliminary data.</text>
</comment>
<gene>
    <name evidence="3" type="ORF">FHU36_002157</name>
</gene>
<evidence type="ECO:0000313" key="3">
    <source>
        <dbReference type="EMBL" id="MBB6345648.1"/>
    </source>
</evidence>
<feature type="signal peptide" evidence="2">
    <location>
        <begin position="1"/>
        <end position="19"/>
    </location>
</feature>
<proteinExistence type="predicted"/>
<reference evidence="3 4" key="1">
    <citation type="submission" date="2020-08" db="EMBL/GenBank/DDBJ databases">
        <title>Sequencing the genomes of 1000 actinobacteria strains.</title>
        <authorList>
            <person name="Klenk H.-P."/>
        </authorList>
    </citation>
    <scope>NUCLEOTIDE SEQUENCE [LARGE SCALE GENOMIC DNA]</scope>
    <source>
        <strain evidence="3 4">DSM 45913</strain>
    </source>
</reference>
<sequence>MRTRLTAALLLLLHLFVPAAGHATHRGVAAQAAPTHADQTVGHPRDERAPRVHLPAGPYASAGGVAVIPTTAGPAGRPRPVIAASGGHLAPPQPARAAAPARGPPSTTR</sequence>